<evidence type="ECO:0000313" key="2">
    <source>
        <dbReference type="Proteomes" id="UP001218218"/>
    </source>
</evidence>
<dbReference type="EMBL" id="JARIHO010000048">
    <property type="protein sequence ID" value="KAJ7323012.1"/>
    <property type="molecule type" value="Genomic_DNA"/>
</dbReference>
<keyword evidence="2" id="KW-1185">Reference proteome</keyword>
<accession>A0AAD6ZHT6</accession>
<proteinExistence type="predicted"/>
<organism evidence="1 2">
    <name type="scientific">Mycena albidolilacea</name>
    <dbReference type="NCBI Taxonomy" id="1033008"/>
    <lineage>
        <taxon>Eukaryota</taxon>
        <taxon>Fungi</taxon>
        <taxon>Dikarya</taxon>
        <taxon>Basidiomycota</taxon>
        <taxon>Agaricomycotina</taxon>
        <taxon>Agaricomycetes</taxon>
        <taxon>Agaricomycetidae</taxon>
        <taxon>Agaricales</taxon>
        <taxon>Marasmiineae</taxon>
        <taxon>Mycenaceae</taxon>
        <taxon>Mycena</taxon>
    </lineage>
</organism>
<protein>
    <submittedName>
        <fullName evidence="1">Uncharacterized protein</fullName>
    </submittedName>
</protein>
<dbReference type="Proteomes" id="UP001218218">
    <property type="component" value="Unassembled WGS sequence"/>
</dbReference>
<dbReference type="AlphaFoldDB" id="A0AAD6ZHT6"/>
<sequence>MAATPSAASAKATKVLESITTVLGFARAGVTGIGIPGVEPVFNGVYELAQSLSMMKSNKEDLAALQKSLNNLAVIDISGADGGFKDRLMAILLKFRTRAEECQLLSNKSRLNRLFKSQEYKDRISDIQDGVAADIREFTFSGNISIEKLVRDISLRAENDVLEKLECSPAHYNADNTPDECMDGTRVDIIDNIVSRLTAPLNSGQRVVILSGSAGSGKS</sequence>
<comment type="caution">
    <text evidence="1">The sequence shown here is derived from an EMBL/GenBank/DDBJ whole genome shotgun (WGS) entry which is preliminary data.</text>
</comment>
<name>A0AAD6ZHT6_9AGAR</name>
<gene>
    <name evidence="1" type="ORF">DFH08DRAFT_941724</name>
</gene>
<reference evidence="1" key="1">
    <citation type="submission" date="2023-03" db="EMBL/GenBank/DDBJ databases">
        <title>Massive genome expansion in bonnet fungi (Mycena s.s.) driven by repeated elements and novel gene families across ecological guilds.</title>
        <authorList>
            <consortium name="Lawrence Berkeley National Laboratory"/>
            <person name="Harder C.B."/>
            <person name="Miyauchi S."/>
            <person name="Viragh M."/>
            <person name="Kuo A."/>
            <person name="Thoen E."/>
            <person name="Andreopoulos B."/>
            <person name="Lu D."/>
            <person name="Skrede I."/>
            <person name="Drula E."/>
            <person name="Henrissat B."/>
            <person name="Morin E."/>
            <person name="Kohler A."/>
            <person name="Barry K."/>
            <person name="LaButti K."/>
            <person name="Morin E."/>
            <person name="Salamov A."/>
            <person name="Lipzen A."/>
            <person name="Mereny Z."/>
            <person name="Hegedus B."/>
            <person name="Baldrian P."/>
            <person name="Stursova M."/>
            <person name="Weitz H."/>
            <person name="Taylor A."/>
            <person name="Grigoriev I.V."/>
            <person name="Nagy L.G."/>
            <person name="Martin F."/>
            <person name="Kauserud H."/>
        </authorList>
    </citation>
    <scope>NUCLEOTIDE SEQUENCE</scope>
    <source>
        <strain evidence="1">CBHHK002</strain>
    </source>
</reference>
<evidence type="ECO:0000313" key="1">
    <source>
        <dbReference type="EMBL" id="KAJ7323012.1"/>
    </source>
</evidence>
<feature type="non-terminal residue" evidence="1">
    <location>
        <position position="1"/>
    </location>
</feature>